<feature type="compositionally biased region" description="Low complexity" evidence="1">
    <location>
        <begin position="115"/>
        <end position="125"/>
    </location>
</feature>
<keyword evidence="2" id="KW-0472">Membrane</keyword>
<feature type="compositionally biased region" description="Low complexity" evidence="1">
    <location>
        <begin position="153"/>
        <end position="172"/>
    </location>
</feature>
<feature type="region of interest" description="Disordered" evidence="1">
    <location>
        <begin position="99"/>
        <end position="176"/>
    </location>
</feature>
<dbReference type="Proteomes" id="UP000653454">
    <property type="component" value="Unassembled WGS sequence"/>
</dbReference>
<keyword evidence="2" id="KW-1133">Transmembrane helix</keyword>
<gene>
    <name evidence="3" type="ORF">PLXY2_LOCUS11690</name>
</gene>
<evidence type="ECO:0000256" key="1">
    <source>
        <dbReference type="SAM" id="MobiDB-lite"/>
    </source>
</evidence>
<organism evidence="3 4">
    <name type="scientific">Plutella xylostella</name>
    <name type="common">Diamondback moth</name>
    <name type="synonym">Plutella maculipennis</name>
    <dbReference type="NCBI Taxonomy" id="51655"/>
    <lineage>
        <taxon>Eukaryota</taxon>
        <taxon>Metazoa</taxon>
        <taxon>Ecdysozoa</taxon>
        <taxon>Arthropoda</taxon>
        <taxon>Hexapoda</taxon>
        <taxon>Insecta</taxon>
        <taxon>Pterygota</taxon>
        <taxon>Neoptera</taxon>
        <taxon>Endopterygota</taxon>
        <taxon>Lepidoptera</taxon>
        <taxon>Glossata</taxon>
        <taxon>Ditrysia</taxon>
        <taxon>Yponomeutoidea</taxon>
        <taxon>Plutellidae</taxon>
        <taxon>Plutella</taxon>
    </lineage>
</organism>
<feature type="transmembrane region" description="Helical" evidence="2">
    <location>
        <begin position="40"/>
        <end position="59"/>
    </location>
</feature>
<evidence type="ECO:0000313" key="3">
    <source>
        <dbReference type="EMBL" id="CAG9133386.1"/>
    </source>
</evidence>
<evidence type="ECO:0000256" key="2">
    <source>
        <dbReference type="SAM" id="Phobius"/>
    </source>
</evidence>
<accession>A0A8S4FZ83</accession>
<dbReference type="AlphaFoldDB" id="A0A8S4FZ83"/>
<keyword evidence="4" id="KW-1185">Reference proteome</keyword>
<name>A0A8S4FZ83_PLUXY</name>
<proteinExistence type="predicted"/>
<comment type="caution">
    <text evidence="3">The sequence shown here is derived from an EMBL/GenBank/DDBJ whole genome shotgun (WGS) entry which is preliminary data.</text>
</comment>
<keyword evidence="2" id="KW-0812">Transmembrane</keyword>
<reference evidence="3" key="1">
    <citation type="submission" date="2020-11" db="EMBL/GenBank/DDBJ databases">
        <authorList>
            <person name="Whiteford S."/>
        </authorList>
    </citation>
    <scope>NUCLEOTIDE SEQUENCE</scope>
</reference>
<protein>
    <submittedName>
        <fullName evidence="3">(diamondback moth) hypothetical protein</fullName>
    </submittedName>
</protein>
<sequence>MRLRQLGLCACDGQCPRGRRVSRARPEPAAMLNMKLKERLALALSAGAVLFTLMLVVDLQMDYGYTARRAPLHGRVRLGDDTDRGRGAYLEFRKRFLQKSSSGSGGNASREYEQSAADTSAGDTAPPAPPAPRATPTSTCSGCWRRRRGARGARGTTPSSCPRTATSTCCAPTTPPSGTWRTSSSGECVCVDVMRL</sequence>
<dbReference type="EMBL" id="CAJHNJ030000061">
    <property type="protein sequence ID" value="CAG9133386.1"/>
    <property type="molecule type" value="Genomic_DNA"/>
</dbReference>
<evidence type="ECO:0000313" key="4">
    <source>
        <dbReference type="Proteomes" id="UP000653454"/>
    </source>
</evidence>